<feature type="region of interest" description="Disordered" evidence="2">
    <location>
        <begin position="553"/>
        <end position="617"/>
    </location>
</feature>
<keyword evidence="1" id="KW-0175">Coiled coil</keyword>
<evidence type="ECO:0008006" key="5">
    <source>
        <dbReference type="Google" id="ProtNLM"/>
    </source>
</evidence>
<organism evidence="3 4">
    <name type="scientific">Owenia fusiformis</name>
    <name type="common">Polychaete worm</name>
    <dbReference type="NCBI Taxonomy" id="6347"/>
    <lineage>
        <taxon>Eukaryota</taxon>
        <taxon>Metazoa</taxon>
        <taxon>Spiralia</taxon>
        <taxon>Lophotrochozoa</taxon>
        <taxon>Annelida</taxon>
        <taxon>Polychaeta</taxon>
        <taxon>Sedentaria</taxon>
        <taxon>Canalipalpata</taxon>
        <taxon>Sabellida</taxon>
        <taxon>Oweniida</taxon>
        <taxon>Oweniidae</taxon>
        <taxon>Owenia</taxon>
    </lineage>
</organism>
<dbReference type="GO" id="GO:0036064">
    <property type="term" value="C:ciliary basal body"/>
    <property type="evidence" value="ECO:0007669"/>
    <property type="project" value="TreeGrafter"/>
</dbReference>
<dbReference type="FunFam" id="3.80.10.10:FF:000070">
    <property type="entry name" value="Centrosomal protein of 78 kDa"/>
    <property type="match status" value="1"/>
</dbReference>
<dbReference type="AlphaFoldDB" id="A0A8S4P7D2"/>
<dbReference type="PANTHER" id="PTHR24110">
    <property type="entry name" value="CENTROSOMAL PROTEIN OF 78 KDA"/>
    <property type="match status" value="1"/>
</dbReference>
<dbReference type="SMART" id="SM00368">
    <property type="entry name" value="LRR_RI"/>
    <property type="match status" value="3"/>
</dbReference>
<evidence type="ECO:0000256" key="1">
    <source>
        <dbReference type="SAM" id="Coils"/>
    </source>
</evidence>
<dbReference type="GO" id="GO:0005813">
    <property type="term" value="C:centrosome"/>
    <property type="evidence" value="ECO:0007669"/>
    <property type="project" value="TreeGrafter"/>
</dbReference>
<dbReference type="OrthoDB" id="78308at2759"/>
<sequence>MIESVQVRQRGAYDFESHYDNLCALQDSVPIPAVKAHLSQGLLDVNGDRIRSNDWVPVLNTLRINKSLNFIGVRSYFQLPLDEQGQIPEDKSLIWKKKTPAVRSKEITYRLCKSLKECLTVTPVLSTLELQGLPLRDKDLMCLAKGVSKNSTLTHLSLEYCRIGDAGLEIVCKGIKNSTTIAAINFTGCSLTWKGAEILSKIVKHQGMKRHNEAWRDSLRYRRPDLDRMAGIRRITVNCNPMLNDQGALSFAEALKDDLWLKALDMQQCGVSSQGAKALLDVLKFNTTLVVLDVRQNPLIDRSILTRIMEQVMINSDGQDTEWRWIKVESPEDPNKVKVRKKKTKTLNSSFGRKATIKVNTPGSGKKKSKSYVAARHTLHPITPCPSPGIPWRTALRASRYKGYPPNHTPGQASILERSEDTTQLEHSIHVDESTGSDEETNNNIDDAILEQSDEDLDFKRHMKSFKVEFEQLKRRLEQETQARAKADQRIIELTVENSRLKQELNDVKMSMSLLNNESILDNIEASFQQFHAFLDTLREAGLGELITLGGLDQDQMPFSRPPQPPSSSMPHSQMNIPHPQATVPHPQASRPPPGVHRVQSGPPYYTTAGPPSSTPEYIQRFQSHLNNRAEPNISHLDYTLKEGQDPHTGQPDPHRGQGDKYVAPNLTPQTYKAAPDPTMHPVPQRQPHPVPPTDPTPTNHPDDLYQRVLKETQAALHPVSGTHSVHGAFPMSGAITPPTGDDIDDLGVVQPAAIQLDQIPPSTESKPQSERPQPTPRSTVSSKPAVTAQESQDRSDSEHYSKNDAKNIGNKHSEKEQSDGDQLSEQLSGLSGLEQYIPPETPDNYEDSFNISDHDSSSSHHLPASPVDRPTPEQQVINDSVKGSEHSSVIEEIGEQYSESFEHSVLSDKEQSTILTESEDQDF</sequence>
<feature type="region of interest" description="Disordered" evidence="2">
    <location>
        <begin position="758"/>
        <end position="924"/>
    </location>
</feature>
<dbReference type="FunFam" id="3.80.10.10:FF:000948">
    <property type="entry name" value="Centrosomal protein 78"/>
    <property type="match status" value="1"/>
</dbReference>
<dbReference type="InterPro" id="IPR026212">
    <property type="entry name" value="Cep78"/>
</dbReference>
<dbReference type="PRINTS" id="PR02062">
    <property type="entry name" value="CENTROSOME78"/>
</dbReference>
<dbReference type="GO" id="GO:0044782">
    <property type="term" value="P:cilium organization"/>
    <property type="evidence" value="ECO:0007669"/>
    <property type="project" value="TreeGrafter"/>
</dbReference>
<feature type="region of interest" description="Disordered" evidence="2">
    <location>
        <begin position="640"/>
        <end position="704"/>
    </location>
</feature>
<dbReference type="SUPFAM" id="SSF52047">
    <property type="entry name" value="RNI-like"/>
    <property type="match status" value="1"/>
</dbReference>
<dbReference type="InterPro" id="IPR032675">
    <property type="entry name" value="LRR_dom_sf"/>
</dbReference>
<feature type="compositionally biased region" description="Basic and acidic residues" evidence="2">
    <location>
        <begin position="901"/>
        <end position="912"/>
    </location>
</feature>
<comment type="caution">
    <text evidence="3">The sequence shown here is derived from an EMBL/GenBank/DDBJ whole genome shotgun (WGS) entry which is preliminary data.</text>
</comment>
<dbReference type="PANTHER" id="PTHR24110:SF3">
    <property type="entry name" value="CENTROSOMAL PROTEIN OF 78 KDA"/>
    <property type="match status" value="1"/>
</dbReference>
<dbReference type="Pfam" id="PF13516">
    <property type="entry name" value="LRR_6"/>
    <property type="match status" value="2"/>
</dbReference>
<feature type="compositionally biased region" description="Basic and acidic residues" evidence="2">
    <location>
        <begin position="792"/>
        <end position="819"/>
    </location>
</feature>
<evidence type="ECO:0000313" key="3">
    <source>
        <dbReference type="EMBL" id="CAH1790143.1"/>
    </source>
</evidence>
<reference evidence="3" key="1">
    <citation type="submission" date="2022-03" db="EMBL/GenBank/DDBJ databases">
        <authorList>
            <person name="Martin C."/>
        </authorList>
    </citation>
    <scope>NUCLEOTIDE SEQUENCE</scope>
</reference>
<gene>
    <name evidence="3" type="ORF">OFUS_LOCUS15392</name>
</gene>
<feature type="coiled-coil region" evidence="1">
    <location>
        <begin position="463"/>
        <end position="518"/>
    </location>
</feature>
<evidence type="ECO:0000313" key="4">
    <source>
        <dbReference type="Proteomes" id="UP000749559"/>
    </source>
</evidence>
<dbReference type="EMBL" id="CAIIXF020000007">
    <property type="protein sequence ID" value="CAH1790143.1"/>
    <property type="molecule type" value="Genomic_DNA"/>
</dbReference>
<feature type="compositionally biased region" description="Polar residues" evidence="2">
    <location>
        <begin position="761"/>
        <end position="791"/>
    </location>
</feature>
<dbReference type="Proteomes" id="UP000749559">
    <property type="component" value="Unassembled WGS sequence"/>
</dbReference>
<dbReference type="InterPro" id="IPR001611">
    <property type="entry name" value="Leu-rich_rpt"/>
</dbReference>
<name>A0A8S4P7D2_OWEFU</name>
<evidence type="ECO:0000256" key="2">
    <source>
        <dbReference type="SAM" id="MobiDB-lite"/>
    </source>
</evidence>
<feature type="compositionally biased region" description="Low complexity" evidence="2">
    <location>
        <begin position="824"/>
        <end position="836"/>
    </location>
</feature>
<keyword evidence="4" id="KW-1185">Reference proteome</keyword>
<protein>
    <recommendedName>
        <fullName evidence="5">Centrosomal protein of 78 kDa</fullName>
    </recommendedName>
</protein>
<accession>A0A8S4P7D2</accession>
<dbReference type="Gene3D" id="3.80.10.10">
    <property type="entry name" value="Ribonuclease Inhibitor"/>
    <property type="match status" value="2"/>
</dbReference>
<proteinExistence type="predicted"/>
<feature type="region of interest" description="Disordered" evidence="2">
    <location>
        <begin position="402"/>
        <end position="443"/>
    </location>
</feature>
<feature type="compositionally biased region" description="Pro residues" evidence="2">
    <location>
        <begin position="679"/>
        <end position="696"/>
    </location>
</feature>